<comment type="caution">
    <text evidence="8">The sequence shown here is derived from an EMBL/GenBank/DDBJ whole genome shotgun (WGS) entry which is preliminary data.</text>
</comment>
<keyword evidence="2" id="KW-1003">Cell membrane</keyword>
<evidence type="ECO:0000256" key="3">
    <source>
        <dbReference type="ARBA" id="ARBA00022692"/>
    </source>
</evidence>
<dbReference type="PANTHER" id="PTHR34697:SF2">
    <property type="entry name" value="PHOSPHATIDYLGLYCEROL LYSYLTRANSFERASE"/>
    <property type="match status" value="1"/>
</dbReference>
<protein>
    <recommendedName>
        <fullName evidence="7">Phosphatidylglycerol lysyltransferase C-terminal domain-containing protein</fullName>
    </recommendedName>
</protein>
<dbReference type="InterPro" id="IPR024320">
    <property type="entry name" value="LPG_synthase_C"/>
</dbReference>
<dbReference type="PANTHER" id="PTHR34697">
    <property type="entry name" value="PHOSPHATIDYLGLYCEROL LYSYLTRANSFERASE"/>
    <property type="match status" value="1"/>
</dbReference>
<organism evidence="8 9">
    <name type="scientific">Paecilomyces lecythidis</name>
    <dbReference type="NCBI Taxonomy" id="3004212"/>
    <lineage>
        <taxon>Eukaryota</taxon>
        <taxon>Fungi</taxon>
        <taxon>Dikarya</taxon>
        <taxon>Ascomycota</taxon>
        <taxon>Pezizomycotina</taxon>
        <taxon>Eurotiomycetes</taxon>
        <taxon>Eurotiomycetidae</taxon>
        <taxon>Eurotiales</taxon>
        <taxon>Thermoascaceae</taxon>
        <taxon>Paecilomyces</taxon>
    </lineage>
</organism>
<evidence type="ECO:0000313" key="9">
    <source>
        <dbReference type="Proteomes" id="UP001583193"/>
    </source>
</evidence>
<dbReference type="Proteomes" id="UP001583193">
    <property type="component" value="Unassembled WGS sequence"/>
</dbReference>
<keyword evidence="3" id="KW-0812">Transmembrane</keyword>
<evidence type="ECO:0000259" key="7">
    <source>
        <dbReference type="Pfam" id="PF09924"/>
    </source>
</evidence>
<evidence type="ECO:0000256" key="2">
    <source>
        <dbReference type="ARBA" id="ARBA00022475"/>
    </source>
</evidence>
<keyword evidence="4" id="KW-1133">Transmembrane helix</keyword>
<evidence type="ECO:0000256" key="6">
    <source>
        <dbReference type="SAM" id="MobiDB-lite"/>
    </source>
</evidence>
<accession>A0ABR3WZ60</accession>
<evidence type="ECO:0000256" key="5">
    <source>
        <dbReference type="ARBA" id="ARBA00023136"/>
    </source>
</evidence>
<name>A0ABR3WZ60_9EURO</name>
<feature type="compositionally biased region" description="Basic residues" evidence="6">
    <location>
        <begin position="32"/>
        <end position="45"/>
    </location>
</feature>
<reference evidence="8 9" key="1">
    <citation type="journal article" date="2024" name="IMA Fungus">
        <title>IMA Genome - F19 : A genome assembly and annotation guide to empower mycologists, including annotated draft genome sequences of Ceratocystis pirilliformis, Diaporthe australafricana, Fusarium ophioides, Paecilomyces lecythidis, and Sporothrix stenoceras.</title>
        <authorList>
            <person name="Aylward J."/>
            <person name="Wilson A.M."/>
            <person name="Visagie C.M."/>
            <person name="Spraker J."/>
            <person name="Barnes I."/>
            <person name="Buitendag C."/>
            <person name="Ceriani C."/>
            <person name="Del Mar Angel L."/>
            <person name="du Plessis D."/>
            <person name="Fuchs T."/>
            <person name="Gasser K."/>
            <person name="Kramer D."/>
            <person name="Li W."/>
            <person name="Munsamy K."/>
            <person name="Piso A."/>
            <person name="Price J.L."/>
            <person name="Sonnekus B."/>
            <person name="Thomas C."/>
            <person name="van der Nest A."/>
            <person name="van Dijk A."/>
            <person name="van Heerden A."/>
            <person name="van Vuuren N."/>
            <person name="Yilmaz N."/>
            <person name="Duong T.A."/>
            <person name="van der Merwe N.A."/>
            <person name="Wingfield M.J."/>
            <person name="Wingfield B.D."/>
        </authorList>
    </citation>
    <scope>NUCLEOTIDE SEQUENCE [LARGE SCALE GENOMIC DNA]</scope>
    <source>
        <strain evidence="8 9">CMW 18167</strain>
    </source>
</reference>
<evidence type="ECO:0000256" key="4">
    <source>
        <dbReference type="ARBA" id="ARBA00022989"/>
    </source>
</evidence>
<comment type="subcellular location">
    <subcellularLocation>
        <location evidence="1">Cell membrane</location>
        <topology evidence="1">Multi-pass membrane protein</topology>
    </subcellularLocation>
</comment>
<keyword evidence="9" id="KW-1185">Reference proteome</keyword>
<keyword evidence="5" id="KW-0472">Membrane</keyword>
<evidence type="ECO:0000256" key="1">
    <source>
        <dbReference type="ARBA" id="ARBA00004651"/>
    </source>
</evidence>
<feature type="domain" description="Phosphatidylglycerol lysyltransferase C-terminal" evidence="7">
    <location>
        <begin position="179"/>
        <end position="468"/>
    </location>
</feature>
<feature type="region of interest" description="Disordered" evidence="6">
    <location>
        <begin position="32"/>
        <end position="54"/>
    </location>
</feature>
<sequence>MQPQSRDLEVTQLDNGILLNLGPDDNKTMLRQKKQKKLKHHRHRTASNTEESRRQEKLFKVIGRSMADQLRDFPNIVALDSICESNPSIKCPPDTSSLTFFSTSSKTLVGEQPTFLSSGHTNSEESPYKTNLPDTSVQSHGAEPYHPTLSKSLDGGTILTLGEFATIPALESLLVRYGNVSHMGILDKSYRFFINKTHTAALHFKLQGHVAIVGGDPLCETTHYEALLAEFARYRKRFGWKLAFMGATDSFAQYAKAKGWTIMEFGTERVLNPLTNSVLFEKRGKRIITQVRTLLSETKTGITLGLYAPSQGEDPELQRELNELYDAWRRERNRTEAAKAFITVYEIFSLPRFMVYIYSRGPDGKIIGFAALRKIGANRGYHIDPYIAAKGSPKGITDLLVFSTMALLNQAGISFLSLGFEPLTEIGSISGMPHVLADITKSVYRHIFDRLHMRGKKMYHDKWQPDESQGSNLYVIFPSRIPRPRHVTAMLHMANIHVRKVVFSRGHTKDMKEDKNTLAQHI</sequence>
<gene>
    <name evidence="8" type="ORF">Plec18167_008149</name>
</gene>
<dbReference type="Pfam" id="PF09924">
    <property type="entry name" value="LPG_synthase_C"/>
    <property type="match status" value="1"/>
</dbReference>
<evidence type="ECO:0000313" key="8">
    <source>
        <dbReference type="EMBL" id="KAL1868844.1"/>
    </source>
</evidence>
<proteinExistence type="predicted"/>
<dbReference type="InterPro" id="IPR051211">
    <property type="entry name" value="PG_lysyltransferase"/>
</dbReference>
<dbReference type="EMBL" id="JAVDPF010000037">
    <property type="protein sequence ID" value="KAL1868844.1"/>
    <property type="molecule type" value="Genomic_DNA"/>
</dbReference>